<name>A0A8H2VNR3_9HELO</name>
<reference evidence="1" key="1">
    <citation type="submission" date="2020-10" db="EMBL/GenBank/DDBJ databases">
        <authorList>
            <person name="Kusch S."/>
        </authorList>
    </citation>
    <scope>NUCLEOTIDE SEQUENCE</scope>
    <source>
        <strain evidence="1">SwB9</strain>
    </source>
</reference>
<evidence type="ECO:0000313" key="1">
    <source>
        <dbReference type="EMBL" id="CAD6441667.1"/>
    </source>
</evidence>
<evidence type="ECO:0000313" key="2">
    <source>
        <dbReference type="Proteomes" id="UP000624404"/>
    </source>
</evidence>
<dbReference type="EMBL" id="CAJHIA010000006">
    <property type="protein sequence ID" value="CAD6441667.1"/>
    <property type="molecule type" value="Genomic_DNA"/>
</dbReference>
<proteinExistence type="predicted"/>
<sequence length="79" mass="8821">MDGTKSLMLQSRHLRSKCVLKLIIRTPQRSRTSSSADADCFHSKPPLNTTRLQGASVHAPESYISSYFPCKSIVRLVLC</sequence>
<protein>
    <submittedName>
        <fullName evidence="1">7e643461-8655-4c3a-8e81-5685cd5600f1</fullName>
    </submittedName>
</protein>
<gene>
    <name evidence="1" type="ORF">SCLTRI_LOCUS1450</name>
</gene>
<dbReference type="Proteomes" id="UP000624404">
    <property type="component" value="Unassembled WGS sequence"/>
</dbReference>
<keyword evidence="2" id="KW-1185">Reference proteome</keyword>
<comment type="caution">
    <text evidence="1">The sequence shown here is derived from an EMBL/GenBank/DDBJ whole genome shotgun (WGS) entry which is preliminary data.</text>
</comment>
<accession>A0A8H2VNR3</accession>
<dbReference type="AlphaFoldDB" id="A0A8H2VNR3"/>
<organism evidence="1 2">
    <name type="scientific">Sclerotinia trifoliorum</name>
    <dbReference type="NCBI Taxonomy" id="28548"/>
    <lineage>
        <taxon>Eukaryota</taxon>
        <taxon>Fungi</taxon>
        <taxon>Dikarya</taxon>
        <taxon>Ascomycota</taxon>
        <taxon>Pezizomycotina</taxon>
        <taxon>Leotiomycetes</taxon>
        <taxon>Helotiales</taxon>
        <taxon>Sclerotiniaceae</taxon>
        <taxon>Sclerotinia</taxon>
    </lineage>
</organism>